<reference evidence="2 3" key="1">
    <citation type="submission" date="2015-08" db="EMBL/GenBank/DDBJ databases">
        <authorList>
            <person name="Babu N.S."/>
            <person name="Beckwith C.J."/>
            <person name="Beseler K.G."/>
            <person name="Brison A."/>
            <person name="Carone J.V."/>
            <person name="Caskin T.P."/>
            <person name="Diamond M."/>
            <person name="Durham M.E."/>
            <person name="Foxe J.M."/>
            <person name="Go M."/>
            <person name="Henderson B.A."/>
            <person name="Jones I.B."/>
            <person name="McGettigan J.A."/>
            <person name="Micheletti S.J."/>
            <person name="Nasrallah M.E."/>
            <person name="Ortiz D."/>
            <person name="Piller C.R."/>
            <person name="Privatt S.R."/>
            <person name="Schneider S.L."/>
            <person name="Sharp S."/>
            <person name="Smith T.C."/>
            <person name="Stanton J.D."/>
            <person name="Ullery H.E."/>
            <person name="Wilson R.J."/>
            <person name="Serrano M.G."/>
            <person name="Buck G."/>
            <person name="Lee V."/>
            <person name="Wang Y."/>
            <person name="Carvalho R."/>
            <person name="Voegtly L."/>
            <person name="Shi R."/>
            <person name="Duckworth R."/>
            <person name="Johnson A."/>
            <person name="Loviza R."/>
            <person name="Walstead R."/>
            <person name="Shah Z."/>
            <person name="Kiflezghi M."/>
            <person name="Wade K."/>
            <person name="Ball S.L."/>
            <person name="Bradley K.W."/>
            <person name="Asai D.J."/>
            <person name="Bowman C.A."/>
            <person name="Russell D.A."/>
            <person name="Pope W.H."/>
            <person name="Jacobs-Sera D."/>
            <person name="Hendrix R.W."/>
            <person name="Hatfull G.F."/>
        </authorList>
    </citation>
    <scope>NUCLEOTIDE SEQUENCE [LARGE SCALE GENOMIC DNA]</scope>
    <source>
        <strain evidence="2 3">DSM 27648</strain>
    </source>
</reference>
<dbReference type="EMBL" id="CP012333">
    <property type="protein sequence ID" value="AKV01023.1"/>
    <property type="molecule type" value="Genomic_DNA"/>
</dbReference>
<dbReference type="STRING" id="1391654.AKJ09_07686"/>
<protein>
    <recommendedName>
        <fullName evidence="4">Haem-binding uptake Tiki superfamily ChaN domain-containing protein</fullName>
    </recommendedName>
</protein>
<accession>A0A0K1Q5K9</accession>
<evidence type="ECO:0000256" key="1">
    <source>
        <dbReference type="SAM" id="SignalP"/>
    </source>
</evidence>
<evidence type="ECO:0000313" key="3">
    <source>
        <dbReference type="Proteomes" id="UP000064967"/>
    </source>
</evidence>
<gene>
    <name evidence="2" type="ORF">AKJ09_07686</name>
</gene>
<dbReference type="RefSeq" id="WP_146652199.1">
    <property type="nucleotide sequence ID" value="NZ_CP012333.1"/>
</dbReference>
<dbReference type="Proteomes" id="UP000064967">
    <property type="component" value="Chromosome"/>
</dbReference>
<evidence type="ECO:0008006" key="4">
    <source>
        <dbReference type="Google" id="ProtNLM"/>
    </source>
</evidence>
<name>A0A0K1Q5K9_9BACT</name>
<dbReference type="PROSITE" id="PS51257">
    <property type="entry name" value="PROKAR_LIPOPROTEIN"/>
    <property type="match status" value="1"/>
</dbReference>
<dbReference type="KEGG" id="llu:AKJ09_07686"/>
<sequence>MKNDMLRGTTLGCLTSLALLACGRNTAPSADLPKAAVDASPVVAPEATADAAAAWSPPLPPGAATCAVDGDAGAAGLSCFEFVSASDAFRWVLGYDPAIVAIGEAHAQKGTEEVASATKRFTDAMLPALEGRASDLLVEAWAGDPRCQKEVKQVASAQAPVRQAQAESNPNEYVALGTRAKAIGIQPHLLRPSCDDYAGLADAGADVISASLDLIKRLTQADVTALYKRNLAGDGKLVVTYGGAMHNDLSPSEKLEGYSFGPELFTLSGGRYVELDLIPPEYVKETDVWQKLPWFSAWQARKASPATRDKVTLYRLAAPLGGKDCRRTGCAPTDHAFVLVFAGASAGEDKQGRSKK</sequence>
<feature type="chain" id="PRO_5005467128" description="Haem-binding uptake Tiki superfamily ChaN domain-containing protein" evidence="1">
    <location>
        <begin position="22"/>
        <end position="356"/>
    </location>
</feature>
<organism evidence="2 3">
    <name type="scientific">Labilithrix luteola</name>
    <dbReference type="NCBI Taxonomy" id="1391654"/>
    <lineage>
        <taxon>Bacteria</taxon>
        <taxon>Pseudomonadati</taxon>
        <taxon>Myxococcota</taxon>
        <taxon>Polyangia</taxon>
        <taxon>Polyangiales</taxon>
        <taxon>Labilitrichaceae</taxon>
        <taxon>Labilithrix</taxon>
    </lineage>
</organism>
<evidence type="ECO:0000313" key="2">
    <source>
        <dbReference type="EMBL" id="AKV01023.1"/>
    </source>
</evidence>
<dbReference type="AlphaFoldDB" id="A0A0K1Q5K9"/>
<feature type="signal peptide" evidence="1">
    <location>
        <begin position="1"/>
        <end position="21"/>
    </location>
</feature>
<keyword evidence="3" id="KW-1185">Reference proteome</keyword>
<keyword evidence="1" id="KW-0732">Signal</keyword>
<proteinExistence type="predicted"/>
<dbReference type="OrthoDB" id="5518023at2"/>